<evidence type="ECO:0000313" key="1">
    <source>
        <dbReference type="EMBL" id="ADK83272.1"/>
    </source>
</evidence>
<sequence length="689" mass="76698">MIRKEIRIGNIPCSVTITIQTLDAQKTVRDTAAYDTAVFLEAKAAGEDDTVLSLRFSLPVAAGDIGTGIRLSMTAAVENMAGRVCVPSLQYGPEEGPETAEYREDRLPSPFVLVYHQSDGTAFGFSKDSVSLFCRRPHRRKGATKYLHETDISSLGYTKKGMFLFHWPYRETEGSISLDRNGSAPEAFYPMNGAQRTFSFVFTLSSKKAASYSEAIFREYTRSFECTPSPCGGNLSAEDAVTYKIRSLAETYRTFEEGRGAGFFFHFDPTKGYGSLPSGFGSSFRTIPETSYSHVLEYGFTGRQLNAAYLLAKADPAQWLERSEVVIDFFVDRCTVASGWVYSLYDISAQKPVFSFGDPNAPRLHYVWNTDKKGNYLRTMVEPIFDLLRCYRLFAQYGTEKPRWKACILAFAAFLVRAQDTDGSWYRGYGPDGLPAAVDKSQPDRSAEKSGTPIPLPFLCALCEFLETDGEDTRALRTSIGKGAEHLLRSSVRSECFRGGTMDNPNVVDKEAAQYTMAALVACYRLTKRKDYLEGARCAAYQFLSWIYTWNAPNLEGAFTDRCTFRTRGMGGINSIWGGGVVDIYALFHTAELVYLGRELDEPIFLKAADEIVRASAQCISYPGCTFGFAGIGMQPEGWGICPEGCDDDLIEKGDVWGSLGWIYSATIDGITRYEKFCKNLAADERRKK</sequence>
<reference evidence="1 2" key="1">
    <citation type="journal article" date="2010" name="Stand. Genomic Sci.">
        <title>Complete genome sequence of Spirochaeta smaragdinae type strain (SEBR 4228).</title>
        <authorList>
            <person name="Mavromatis K."/>
            <person name="Yasawong M."/>
            <person name="Chertkov O."/>
            <person name="Lapidus A."/>
            <person name="Lucas S."/>
            <person name="Nolan M."/>
            <person name="Del Rio T.G."/>
            <person name="Tice H."/>
            <person name="Cheng J.F."/>
            <person name="Pitluck S."/>
            <person name="Liolios K."/>
            <person name="Ivanova N."/>
            <person name="Tapia R."/>
            <person name="Han C."/>
            <person name="Bruce D."/>
            <person name="Goodwin L."/>
            <person name="Pati A."/>
            <person name="Chen A."/>
            <person name="Palaniappan K."/>
            <person name="Land M."/>
            <person name="Hauser L."/>
            <person name="Chang Y.J."/>
            <person name="Jeffries C.D."/>
            <person name="Detter J.C."/>
            <person name="Rohde M."/>
            <person name="Brambilla E."/>
            <person name="Spring S."/>
            <person name="Goker M."/>
            <person name="Sikorski J."/>
            <person name="Woyke T."/>
            <person name="Bristow J."/>
            <person name="Eisen J.A."/>
            <person name="Markowitz V."/>
            <person name="Hugenholtz P."/>
            <person name="Klenk H.P."/>
            <person name="Kyrpides N.C."/>
        </authorList>
    </citation>
    <scope>NUCLEOTIDE SEQUENCE [LARGE SCALE GENOMIC DNA]</scope>
    <source>
        <strain evidence="2">DSM 11293 / JCM 15392 / SEBR 4228</strain>
    </source>
</reference>
<name>E1R9V3_SEDSS</name>
<evidence type="ECO:0000313" key="2">
    <source>
        <dbReference type="Proteomes" id="UP000002318"/>
    </source>
</evidence>
<gene>
    <name evidence="1" type="ordered locus">Spirs_4196</name>
</gene>
<dbReference type="RefSeq" id="WP_013256728.1">
    <property type="nucleotide sequence ID" value="NC_014364.1"/>
</dbReference>
<accession>E1R9V3</accession>
<keyword evidence="2" id="KW-1185">Reference proteome</keyword>
<dbReference type="EMBL" id="CP002116">
    <property type="protein sequence ID" value="ADK83272.1"/>
    <property type="molecule type" value="Genomic_DNA"/>
</dbReference>
<dbReference type="KEGG" id="ssm:Spirs_4196"/>
<dbReference type="STRING" id="573413.Spirs_4196"/>
<dbReference type="OrthoDB" id="1392261at2"/>
<organism evidence="1 2">
    <name type="scientific">Sediminispirochaeta smaragdinae (strain DSM 11293 / JCM 15392 / SEBR 4228)</name>
    <name type="common">Spirochaeta smaragdinae</name>
    <dbReference type="NCBI Taxonomy" id="573413"/>
    <lineage>
        <taxon>Bacteria</taxon>
        <taxon>Pseudomonadati</taxon>
        <taxon>Spirochaetota</taxon>
        <taxon>Spirochaetia</taxon>
        <taxon>Spirochaetales</taxon>
        <taxon>Spirochaetaceae</taxon>
        <taxon>Sediminispirochaeta</taxon>
    </lineage>
</organism>
<dbReference type="HOGENOM" id="CLU_399493_0_0_12"/>
<dbReference type="eggNOG" id="COG1331">
    <property type="taxonomic scope" value="Bacteria"/>
</dbReference>
<proteinExistence type="predicted"/>
<dbReference type="AlphaFoldDB" id="E1R9V3"/>
<dbReference type="Proteomes" id="UP000002318">
    <property type="component" value="Chromosome"/>
</dbReference>
<protein>
    <submittedName>
        <fullName evidence="1">Uncharacterized protein</fullName>
    </submittedName>
</protein>